<protein>
    <recommendedName>
        <fullName evidence="3">Carbohydrate kinase PfkB domain-containing protein</fullName>
    </recommendedName>
</protein>
<dbReference type="PANTHER" id="PTHR42774:SF3">
    <property type="entry name" value="KETOHEXOKINASE"/>
    <property type="match status" value="1"/>
</dbReference>
<dbReference type="InParanoid" id="F0XRA3"/>
<dbReference type="RefSeq" id="XP_014169349.1">
    <property type="nucleotide sequence ID" value="XM_014313874.1"/>
</dbReference>
<dbReference type="OrthoDB" id="204058at2759"/>
<dbReference type="eggNOG" id="KOG2947">
    <property type="taxonomic scope" value="Eukaryota"/>
</dbReference>
<organism evidence="2">
    <name type="scientific">Grosmannia clavigera (strain kw1407 / UAMH 11150)</name>
    <name type="common">Blue stain fungus</name>
    <name type="synonym">Graphiocladiella clavigera</name>
    <dbReference type="NCBI Taxonomy" id="655863"/>
    <lineage>
        <taxon>Eukaryota</taxon>
        <taxon>Fungi</taxon>
        <taxon>Dikarya</taxon>
        <taxon>Ascomycota</taxon>
        <taxon>Pezizomycotina</taxon>
        <taxon>Sordariomycetes</taxon>
        <taxon>Sordariomycetidae</taxon>
        <taxon>Ophiostomatales</taxon>
        <taxon>Ophiostomataceae</taxon>
        <taxon>Leptographium</taxon>
    </lineage>
</organism>
<dbReference type="GeneID" id="25975518"/>
<keyword evidence="2" id="KW-1185">Reference proteome</keyword>
<dbReference type="Proteomes" id="UP000007796">
    <property type="component" value="Unassembled WGS sequence"/>
</dbReference>
<dbReference type="STRING" id="655863.F0XRA3"/>
<dbReference type="AlphaFoldDB" id="F0XRA3"/>
<dbReference type="HOGENOM" id="CLU_027634_3_1_1"/>
<dbReference type="PANTHER" id="PTHR42774">
    <property type="entry name" value="PHOSPHOTRANSFERASE SYSTEM TRANSPORT PROTEIN"/>
    <property type="match status" value="1"/>
</dbReference>
<accession>F0XRA3</accession>
<dbReference type="Gene3D" id="3.40.1190.20">
    <property type="match status" value="2"/>
</dbReference>
<evidence type="ECO:0000313" key="2">
    <source>
        <dbReference type="Proteomes" id="UP000007796"/>
    </source>
</evidence>
<dbReference type="EMBL" id="GL629807">
    <property type="protein sequence ID" value="EFW99934.1"/>
    <property type="molecule type" value="Genomic_DNA"/>
</dbReference>
<proteinExistence type="predicted"/>
<gene>
    <name evidence="1" type="ORF">CMQ_252</name>
</gene>
<sequence length="311" mass="32947">MRRLILTGACYLDTIISVPYYPTEDTKLRAASVQVRRGGNCPNTLEVLQQLVGAEPDEAVSGSSSGRDVRAYLVSCLPAADAAATQTILASLGGPSSPFLCFDHCLYRDGFQAPASCYILRSAATGSRTSVNDNRLPEMTADEFAGVVAAVGASSDPAWWHFEGRIADVTLACIGHVHQARQADVVVSVEIENPDRQGLRALAAEADVVFYSKLWAQGQGYADAEACLRGEAASLRQASVGAGDTFVAGILYRLVCHREEAASEAAGDGLQPATTWNLDDASVQEALAFAVDLATRKVQMDGFRGLVAQTS</sequence>
<dbReference type="InterPro" id="IPR029056">
    <property type="entry name" value="Ribokinase-like"/>
</dbReference>
<dbReference type="SUPFAM" id="SSF53613">
    <property type="entry name" value="Ribokinase-like"/>
    <property type="match status" value="1"/>
</dbReference>
<evidence type="ECO:0000313" key="1">
    <source>
        <dbReference type="EMBL" id="EFW99934.1"/>
    </source>
</evidence>
<name>F0XRA3_GROCL</name>
<dbReference type="InterPro" id="IPR052562">
    <property type="entry name" value="Ketohexokinase-related"/>
</dbReference>
<evidence type="ECO:0008006" key="3">
    <source>
        <dbReference type="Google" id="ProtNLM"/>
    </source>
</evidence>
<reference evidence="1 2" key="1">
    <citation type="journal article" date="2011" name="Proc. Natl. Acad. Sci. U.S.A.">
        <title>Genome and transcriptome analyses of the mountain pine beetle-fungal symbiont Grosmannia clavigera, a lodgepole pine pathogen.</title>
        <authorList>
            <person name="DiGuistini S."/>
            <person name="Wang Y."/>
            <person name="Liao N.Y."/>
            <person name="Taylor G."/>
            <person name="Tanguay P."/>
            <person name="Feau N."/>
            <person name="Henrissat B."/>
            <person name="Chan S.K."/>
            <person name="Hesse-Orce U."/>
            <person name="Alamouti S.M."/>
            <person name="Tsui C.K.M."/>
            <person name="Docking R.T."/>
            <person name="Levasseur A."/>
            <person name="Haridas S."/>
            <person name="Robertson G."/>
            <person name="Birol I."/>
            <person name="Holt R.A."/>
            <person name="Marra M.A."/>
            <person name="Hamelin R.C."/>
            <person name="Hirst M."/>
            <person name="Jones S.J.M."/>
            <person name="Bohlmann J."/>
            <person name="Breuil C."/>
        </authorList>
    </citation>
    <scope>NUCLEOTIDE SEQUENCE [LARGE SCALE GENOMIC DNA]</scope>
    <source>
        <strain evidence="2">kw1407 / UAMH 11150</strain>
    </source>
</reference>